<comment type="caution">
    <text evidence="1">The sequence shown here is derived from an EMBL/GenBank/DDBJ whole genome shotgun (WGS) entry which is preliminary data.</text>
</comment>
<dbReference type="AlphaFoldDB" id="A0AAV4FUB8"/>
<dbReference type="EMBL" id="BMAT01008038">
    <property type="protein sequence ID" value="GFR76659.1"/>
    <property type="molecule type" value="Genomic_DNA"/>
</dbReference>
<sequence>MNVTRTLELRSMCYKMGACCVQLQAVVWVCFQMRTQDSSSVESVSLRAVKTAEENTTQGLVMTWKA</sequence>
<evidence type="ECO:0000313" key="2">
    <source>
        <dbReference type="Proteomes" id="UP000762676"/>
    </source>
</evidence>
<name>A0AAV4FUB8_9GAST</name>
<protein>
    <submittedName>
        <fullName evidence="1">Uncharacterized protein</fullName>
    </submittedName>
</protein>
<reference evidence="1 2" key="1">
    <citation type="journal article" date="2021" name="Elife">
        <title>Chloroplast acquisition without the gene transfer in kleptoplastic sea slugs, Plakobranchus ocellatus.</title>
        <authorList>
            <person name="Maeda T."/>
            <person name="Takahashi S."/>
            <person name="Yoshida T."/>
            <person name="Shimamura S."/>
            <person name="Takaki Y."/>
            <person name="Nagai Y."/>
            <person name="Toyoda A."/>
            <person name="Suzuki Y."/>
            <person name="Arimoto A."/>
            <person name="Ishii H."/>
            <person name="Satoh N."/>
            <person name="Nishiyama T."/>
            <person name="Hasebe M."/>
            <person name="Maruyama T."/>
            <person name="Minagawa J."/>
            <person name="Obokata J."/>
            <person name="Shigenobu S."/>
        </authorList>
    </citation>
    <scope>NUCLEOTIDE SEQUENCE [LARGE SCALE GENOMIC DNA]</scope>
</reference>
<evidence type="ECO:0000313" key="1">
    <source>
        <dbReference type="EMBL" id="GFR76659.1"/>
    </source>
</evidence>
<organism evidence="1 2">
    <name type="scientific">Elysia marginata</name>
    <dbReference type="NCBI Taxonomy" id="1093978"/>
    <lineage>
        <taxon>Eukaryota</taxon>
        <taxon>Metazoa</taxon>
        <taxon>Spiralia</taxon>
        <taxon>Lophotrochozoa</taxon>
        <taxon>Mollusca</taxon>
        <taxon>Gastropoda</taxon>
        <taxon>Heterobranchia</taxon>
        <taxon>Euthyneura</taxon>
        <taxon>Panpulmonata</taxon>
        <taxon>Sacoglossa</taxon>
        <taxon>Placobranchoidea</taxon>
        <taxon>Plakobranchidae</taxon>
        <taxon>Elysia</taxon>
    </lineage>
</organism>
<proteinExistence type="predicted"/>
<gene>
    <name evidence="1" type="ORF">ElyMa_003948600</name>
</gene>
<dbReference type="Proteomes" id="UP000762676">
    <property type="component" value="Unassembled WGS sequence"/>
</dbReference>
<accession>A0AAV4FUB8</accession>
<keyword evidence="2" id="KW-1185">Reference proteome</keyword>